<evidence type="ECO:0000256" key="1">
    <source>
        <dbReference type="SAM" id="MobiDB-lite"/>
    </source>
</evidence>
<organism evidence="3 4">
    <name type="scientific">Methylobacterium variabile</name>
    <dbReference type="NCBI Taxonomy" id="298794"/>
    <lineage>
        <taxon>Bacteria</taxon>
        <taxon>Pseudomonadati</taxon>
        <taxon>Pseudomonadota</taxon>
        <taxon>Alphaproteobacteria</taxon>
        <taxon>Hyphomicrobiales</taxon>
        <taxon>Methylobacteriaceae</taxon>
        <taxon>Methylobacterium</taxon>
    </lineage>
</organism>
<dbReference type="PATRIC" id="fig|298794.3.peg.3992"/>
<evidence type="ECO:0000259" key="2">
    <source>
        <dbReference type="Pfam" id="PF04028"/>
    </source>
</evidence>
<proteinExistence type="predicted"/>
<evidence type="ECO:0000313" key="4">
    <source>
        <dbReference type="Proteomes" id="UP000035955"/>
    </source>
</evidence>
<accession>A0A0J6S2S0</accession>
<comment type="caution">
    <text evidence="3">The sequence shown here is derived from an EMBL/GenBank/DDBJ whole genome shotgun (WGS) entry which is preliminary data.</text>
</comment>
<dbReference type="CDD" id="cd07983">
    <property type="entry name" value="LPLAT_DUF374-like"/>
    <property type="match status" value="1"/>
</dbReference>
<keyword evidence="4" id="KW-1185">Reference proteome</keyword>
<name>A0A0J6S2S0_9HYPH</name>
<feature type="compositionally biased region" description="Low complexity" evidence="1">
    <location>
        <begin position="247"/>
        <end position="259"/>
    </location>
</feature>
<feature type="domain" description="DUF374" evidence="2">
    <location>
        <begin position="68"/>
        <end position="140"/>
    </location>
</feature>
<dbReference type="RefSeq" id="WP_048447816.1">
    <property type="nucleotide sequence ID" value="NZ_LABY01000255.1"/>
</dbReference>
<protein>
    <recommendedName>
        <fullName evidence="2">DUF374 domain-containing protein</fullName>
    </recommendedName>
</protein>
<dbReference type="EMBL" id="LABY01000255">
    <property type="protein sequence ID" value="KMO29485.1"/>
    <property type="molecule type" value="Genomic_DNA"/>
</dbReference>
<dbReference type="AlphaFoldDB" id="A0A0J6S2S0"/>
<reference evidence="3 4" key="1">
    <citation type="submission" date="2015-03" db="EMBL/GenBank/DDBJ databases">
        <title>Genome sequencing of Methylobacterium variabile DSM 16961.</title>
        <authorList>
            <person name="Chaudhry V."/>
            <person name="Patil P.B."/>
        </authorList>
    </citation>
    <scope>NUCLEOTIDE SEQUENCE [LARGE SCALE GENOMIC DNA]</scope>
    <source>
        <strain evidence="3 4">DSM 16961</strain>
    </source>
</reference>
<feature type="region of interest" description="Disordered" evidence="1">
    <location>
        <begin position="231"/>
        <end position="259"/>
    </location>
</feature>
<gene>
    <name evidence="3" type="ORF">VQ02_29550</name>
</gene>
<evidence type="ECO:0000313" key="3">
    <source>
        <dbReference type="EMBL" id="KMO29485.1"/>
    </source>
</evidence>
<dbReference type="Proteomes" id="UP000035955">
    <property type="component" value="Unassembled WGS sequence"/>
</dbReference>
<dbReference type="InterPro" id="IPR007172">
    <property type="entry name" value="DUF374"/>
</dbReference>
<sequence>MSVVTRIARSRAAQESLGFLGASYLKLVRRTNRFTLDPPDAYDWLTPLRPFIAAMWHGQHLMVPFVRRPQDRVATMVSRSIDGGVNTAVLERFGVRVMRGSGARRSSDVWAKGGIQALRGCLKALEDGESVAFSADVPKVSRRCGEGIVMLARLSGRPVVPTAVVTSRYLQFNSWDRASLGLPFGRGVMAFGEPITVARDLDPAGIEAARLRIETDLNAVHARAFAQVGRVDPVHGRKSAGKGPGKDPGQAPPAGDAAR</sequence>
<dbReference type="Pfam" id="PF04028">
    <property type="entry name" value="DUF374"/>
    <property type="match status" value="1"/>
</dbReference>
<dbReference type="OrthoDB" id="9810508at2"/>